<accession>A0A7C1FFJ8</accession>
<evidence type="ECO:0000313" key="7">
    <source>
        <dbReference type="EMBL" id="HDX30436.1"/>
    </source>
</evidence>
<comment type="caution">
    <text evidence="7">The sequence shown here is derived from an EMBL/GenBank/DDBJ whole genome shotgun (WGS) entry which is preliminary data.</text>
</comment>
<proteinExistence type="predicted"/>
<evidence type="ECO:0000259" key="6">
    <source>
        <dbReference type="Pfam" id="PF01699"/>
    </source>
</evidence>
<evidence type="ECO:0000256" key="2">
    <source>
        <dbReference type="ARBA" id="ARBA00022692"/>
    </source>
</evidence>
<keyword evidence="3 5" id="KW-1133">Transmembrane helix</keyword>
<dbReference type="PANTHER" id="PTHR10846">
    <property type="entry name" value="SODIUM/POTASSIUM/CALCIUM EXCHANGER"/>
    <property type="match status" value="1"/>
</dbReference>
<feature type="domain" description="Sodium/calcium exchanger membrane region" evidence="6">
    <location>
        <begin position="5"/>
        <end position="145"/>
    </location>
</feature>
<dbReference type="PANTHER" id="PTHR10846:SF8">
    <property type="entry name" value="INNER MEMBRANE PROTEIN YRBG"/>
    <property type="match status" value="1"/>
</dbReference>
<comment type="subcellular location">
    <subcellularLocation>
        <location evidence="1">Membrane</location>
        <topology evidence="1">Multi-pass membrane protein</topology>
    </subcellularLocation>
</comment>
<feature type="transmembrane region" description="Helical" evidence="5">
    <location>
        <begin position="103"/>
        <end position="124"/>
    </location>
</feature>
<feature type="domain" description="Sodium/calcium exchanger membrane region" evidence="6">
    <location>
        <begin position="180"/>
        <end position="320"/>
    </location>
</feature>
<feature type="transmembrane region" description="Helical" evidence="5">
    <location>
        <begin position="242"/>
        <end position="264"/>
    </location>
</feature>
<dbReference type="NCBIfam" id="TIGR00367">
    <property type="entry name" value="calcium/sodium antiporter"/>
    <property type="match status" value="1"/>
</dbReference>
<dbReference type="GO" id="GO:0008273">
    <property type="term" value="F:calcium, potassium:sodium antiporter activity"/>
    <property type="evidence" value="ECO:0007669"/>
    <property type="project" value="TreeGrafter"/>
</dbReference>
<feature type="transmembrane region" description="Helical" evidence="5">
    <location>
        <begin position="303"/>
        <end position="321"/>
    </location>
</feature>
<feature type="transmembrane region" description="Helical" evidence="5">
    <location>
        <begin position="6"/>
        <end position="23"/>
    </location>
</feature>
<feature type="transmembrane region" description="Helical" evidence="5">
    <location>
        <begin position="276"/>
        <end position="296"/>
    </location>
</feature>
<feature type="transmembrane region" description="Helical" evidence="5">
    <location>
        <begin position="174"/>
        <end position="196"/>
    </location>
</feature>
<dbReference type="GO" id="GO:0005262">
    <property type="term" value="F:calcium channel activity"/>
    <property type="evidence" value="ECO:0007669"/>
    <property type="project" value="TreeGrafter"/>
</dbReference>
<evidence type="ECO:0000256" key="5">
    <source>
        <dbReference type="SAM" id="Phobius"/>
    </source>
</evidence>
<protein>
    <submittedName>
        <fullName evidence="7">Calcium/sodium antiporter</fullName>
    </submittedName>
</protein>
<dbReference type="AlphaFoldDB" id="A0A7C1FFJ8"/>
<evidence type="ECO:0000256" key="4">
    <source>
        <dbReference type="ARBA" id="ARBA00023136"/>
    </source>
</evidence>
<feature type="transmembrane region" description="Helical" evidence="5">
    <location>
        <begin position="130"/>
        <end position="147"/>
    </location>
</feature>
<dbReference type="EMBL" id="DSMG01000038">
    <property type="protein sequence ID" value="HDX30436.1"/>
    <property type="molecule type" value="Genomic_DNA"/>
</dbReference>
<gene>
    <name evidence="7" type="ORF">ENQ20_02970</name>
</gene>
<keyword evidence="4 5" id="KW-0472">Membrane</keyword>
<evidence type="ECO:0000256" key="1">
    <source>
        <dbReference type="ARBA" id="ARBA00004141"/>
    </source>
</evidence>
<dbReference type="Gene3D" id="1.20.1420.30">
    <property type="entry name" value="NCX, central ion-binding region"/>
    <property type="match status" value="1"/>
</dbReference>
<feature type="transmembrane region" description="Helical" evidence="5">
    <location>
        <begin position="211"/>
        <end position="235"/>
    </location>
</feature>
<feature type="transmembrane region" description="Helical" evidence="5">
    <location>
        <begin position="333"/>
        <end position="353"/>
    </location>
</feature>
<reference evidence="7" key="1">
    <citation type="journal article" date="2020" name="mSystems">
        <title>Genome- and Community-Level Interaction Insights into Carbon Utilization and Element Cycling Functions of Hydrothermarchaeota in Hydrothermal Sediment.</title>
        <authorList>
            <person name="Zhou Z."/>
            <person name="Liu Y."/>
            <person name="Xu W."/>
            <person name="Pan J."/>
            <person name="Luo Z.H."/>
            <person name="Li M."/>
        </authorList>
    </citation>
    <scope>NUCLEOTIDE SEQUENCE [LARGE SCALE GENOMIC DNA]</scope>
    <source>
        <strain evidence="7">SpSt-289</strain>
    </source>
</reference>
<dbReference type="InterPro" id="IPR004481">
    <property type="entry name" value="K/Na/Ca-exchanger"/>
</dbReference>
<feature type="transmembrane region" description="Helical" evidence="5">
    <location>
        <begin position="69"/>
        <end position="91"/>
    </location>
</feature>
<dbReference type="GO" id="GO:0005886">
    <property type="term" value="C:plasma membrane"/>
    <property type="evidence" value="ECO:0007669"/>
    <property type="project" value="TreeGrafter"/>
</dbReference>
<organism evidence="7">
    <name type="scientific">Caldilinea aerophila</name>
    <dbReference type="NCBI Taxonomy" id="133453"/>
    <lineage>
        <taxon>Bacteria</taxon>
        <taxon>Bacillati</taxon>
        <taxon>Chloroflexota</taxon>
        <taxon>Caldilineae</taxon>
        <taxon>Caldilineales</taxon>
        <taxon>Caldilineaceae</taxon>
        <taxon>Caldilinea</taxon>
    </lineage>
</organism>
<evidence type="ECO:0000256" key="3">
    <source>
        <dbReference type="ARBA" id="ARBA00022989"/>
    </source>
</evidence>
<dbReference type="InterPro" id="IPR044880">
    <property type="entry name" value="NCX_ion-bd_dom_sf"/>
</dbReference>
<sequence length="370" mass="39481">MGSVLLLIVGSLTILVTGAELLVRGASRLAAALGISPLVIGLTVVAFGTSAPELAVSLQSTFNGQPDLAVGNVVGSNILNVLLILGLSALITPLIVSQQLVRLDVPIMIAASVLVWVLALDGAIAQLEGGLLFTLMIGYLFFLFWQAHREQNPEVAAEYAQEFAIPESKSVRRFLLNGFYVIVGLAMLTVGSRLFVQGASDLARLFGVSELVIGLTIVALGTSLPEVAASIVAAIKGERDIAVGNVVGSNLFNLLSVLALSALFARGGVSVSPGALALDIPFMVAVAVACLPIFVTRNLIARWEGALFLGYYIAYTTYLLLDATGHPRATQYFDFMLIFVAPLTVITLLVSLWREWLRRRERKISMQVTQ</sequence>
<feature type="transmembrane region" description="Helical" evidence="5">
    <location>
        <begin position="30"/>
        <end position="49"/>
    </location>
</feature>
<name>A0A7C1FFJ8_9CHLR</name>
<dbReference type="InterPro" id="IPR004837">
    <property type="entry name" value="NaCa_Exmemb"/>
</dbReference>
<keyword evidence="2 5" id="KW-0812">Transmembrane</keyword>
<dbReference type="GO" id="GO:0006874">
    <property type="term" value="P:intracellular calcium ion homeostasis"/>
    <property type="evidence" value="ECO:0007669"/>
    <property type="project" value="TreeGrafter"/>
</dbReference>
<dbReference type="Pfam" id="PF01699">
    <property type="entry name" value="Na_Ca_ex"/>
    <property type="match status" value="2"/>
</dbReference>